<dbReference type="AlphaFoldDB" id="A0AA35CKC9"/>
<sequence length="226" mass="25358">MLEPGALRDIAMFAGLSDEELRRVAACVHERRYRKGSVIFSEGEPGEAVYFVRHGRVKVYRVSPEGREQIIAIWTDNQVFGLVVALDRSPYPASAQAVEDSLIWMIRADDLHALLEEIPSLAARTMGTVAWRLRQAQDRVHGLSVSGVQQRLAALLLQHAREHGEKVPGGVRMKLDLTHQEIGGLIGASRETVTRVLGDFRREGAIEVREGDVMIVREEQLKRYLD</sequence>
<dbReference type="RefSeq" id="WP_264843227.1">
    <property type="nucleotide sequence ID" value="NZ_AP025628.1"/>
</dbReference>
<dbReference type="EMBL" id="AP025628">
    <property type="protein sequence ID" value="BDG59112.1"/>
    <property type="molecule type" value="Genomic_DNA"/>
</dbReference>
<dbReference type="Gene3D" id="2.60.120.10">
    <property type="entry name" value="Jelly Rolls"/>
    <property type="match status" value="1"/>
</dbReference>
<dbReference type="InterPro" id="IPR012318">
    <property type="entry name" value="HTH_CRP"/>
</dbReference>
<dbReference type="CDD" id="cd00092">
    <property type="entry name" value="HTH_CRP"/>
    <property type="match status" value="1"/>
</dbReference>
<keyword evidence="3" id="KW-0804">Transcription</keyword>
<feature type="domain" description="HTH crp-type" evidence="5">
    <location>
        <begin position="146"/>
        <end position="219"/>
    </location>
</feature>
<dbReference type="FunFam" id="1.10.10.10:FF:000019">
    <property type="entry name" value="Crp/Fnr family transcriptional regulator"/>
    <property type="match status" value="1"/>
</dbReference>
<organism evidence="6 7">
    <name type="scientific">Caldinitratiruptor microaerophilus</name>
    <dbReference type="NCBI Taxonomy" id="671077"/>
    <lineage>
        <taxon>Bacteria</taxon>
        <taxon>Bacillati</taxon>
        <taxon>Bacillota</taxon>
        <taxon>Clostridia</taxon>
        <taxon>Eubacteriales</taxon>
        <taxon>Symbiobacteriaceae</taxon>
        <taxon>Caldinitratiruptor</taxon>
    </lineage>
</organism>
<evidence type="ECO:0000259" key="5">
    <source>
        <dbReference type="PROSITE" id="PS51063"/>
    </source>
</evidence>
<dbReference type="PROSITE" id="PS50042">
    <property type="entry name" value="CNMP_BINDING_3"/>
    <property type="match status" value="1"/>
</dbReference>
<dbReference type="GO" id="GO:0003700">
    <property type="term" value="F:DNA-binding transcription factor activity"/>
    <property type="evidence" value="ECO:0007669"/>
    <property type="project" value="InterPro"/>
</dbReference>
<dbReference type="InterPro" id="IPR050397">
    <property type="entry name" value="Env_Response_Regulators"/>
</dbReference>
<dbReference type="SUPFAM" id="SSF46785">
    <property type="entry name" value="Winged helix' DNA-binding domain"/>
    <property type="match status" value="1"/>
</dbReference>
<keyword evidence="2" id="KW-0238">DNA-binding</keyword>
<dbReference type="Pfam" id="PF13545">
    <property type="entry name" value="HTH_Crp_2"/>
    <property type="match status" value="1"/>
</dbReference>
<dbReference type="GO" id="GO:0003677">
    <property type="term" value="F:DNA binding"/>
    <property type="evidence" value="ECO:0007669"/>
    <property type="project" value="UniProtKB-KW"/>
</dbReference>
<dbReference type="InterPro" id="IPR018490">
    <property type="entry name" value="cNMP-bd_dom_sf"/>
</dbReference>
<evidence type="ECO:0000259" key="4">
    <source>
        <dbReference type="PROSITE" id="PS50042"/>
    </source>
</evidence>
<dbReference type="InterPro" id="IPR018335">
    <property type="entry name" value="Tscrpt_reg_HTH_Crp-type_CS"/>
</dbReference>
<evidence type="ECO:0000313" key="7">
    <source>
        <dbReference type="Proteomes" id="UP001163687"/>
    </source>
</evidence>
<dbReference type="GO" id="GO:0005829">
    <property type="term" value="C:cytosol"/>
    <property type="evidence" value="ECO:0007669"/>
    <property type="project" value="TreeGrafter"/>
</dbReference>
<dbReference type="CDD" id="cd00038">
    <property type="entry name" value="CAP_ED"/>
    <property type="match status" value="1"/>
</dbReference>
<name>A0AA35CKC9_9FIRM</name>
<dbReference type="PANTHER" id="PTHR24567">
    <property type="entry name" value="CRP FAMILY TRANSCRIPTIONAL REGULATORY PROTEIN"/>
    <property type="match status" value="1"/>
</dbReference>
<gene>
    <name evidence="6" type="ORF">caldi_02020</name>
</gene>
<dbReference type="PROSITE" id="PS51063">
    <property type="entry name" value="HTH_CRP_2"/>
    <property type="match status" value="1"/>
</dbReference>
<dbReference type="KEGG" id="cmic:caldi_02020"/>
<dbReference type="PRINTS" id="PR00034">
    <property type="entry name" value="HTHCRP"/>
</dbReference>
<dbReference type="InterPro" id="IPR036390">
    <property type="entry name" value="WH_DNA-bd_sf"/>
</dbReference>
<dbReference type="Proteomes" id="UP001163687">
    <property type="component" value="Chromosome"/>
</dbReference>
<proteinExistence type="predicted"/>
<keyword evidence="7" id="KW-1185">Reference proteome</keyword>
<dbReference type="SUPFAM" id="SSF51206">
    <property type="entry name" value="cAMP-binding domain-like"/>
    <property type="match status" value="1"/>
</dbReference>
<dbReference type="SMART" id="SM00100">
    <property type="entry name" value="cNMP"/>
    <property type="match status" value="1"/>
</dbReference>
<protein>
    <submittedName>
        <fullName evidence="6">cAMP-binding protein</fullName>
    </submittedName>
</protein>
<keyword evidence="1" id="KW-0805">Transcription regulation</keyword>
<dbReference type="Pfam" id="PF00027">
    <property type="entry name" value="cNMP_binding"/>
    <property type="match status" value="1"/>
</dbReference>
<dbReference type="PANTHER" id="PTHR24567:SF26">
    <property type="entry name" value="REGULATORY PROTEIN YEIL"/>
    <property type="match status" value="1"/>
</dbReference>
<dbReference type="PROSITE" id="PS00042">
    <property type="entry name" value="HTH_CRP_1"/>
    <property type="match status" value="1"/>
</dbReference>
<evidence type="ECO:0000256" key="3">
    <source>
        <dbReference type="ARBA" id="ARBA00023163"/>
    </source>
</evidence>
<dbReference type="Gene3D" id="1.10.10.10">
    <property type="entry name" value="Winged helix-like DNA-binding domain superfamily/Winged helix DNA-binding domain"/>
    <property type="match status" value="1"/>
</dbReference>
<feature type="domain" description="Cyclic nucleotide-binding" evidence="4">
    <location>
        <begin position="12"/>
        <end position="115"/>
    </location>
</feature>
<evidence type="ECO:0000256" key="1">
    <source>
        <dbReference type="ARBA" id="ARBA00023015"/>
    </source>
</evidence>
<dbReference type="SMART" id="SM00419">
    <property type="entry name" value="HTH_CRP"/>
    <property type="match status" value="1"/>
</dbReference>
<reference evidence="6" key="1">
    <citation type="submission" date="2022-03" db="EMBL/GenBank/DDBJ databases">
        <title>Complete genome sequence of Caldinitratiruptor microaerophilus.</title>
        <authorList>
            <person name="Mukaiyama R."/>
            <person name="Nishiyama T."/>
            <person name="Ueda K."/>
        </authorList>
    </citation>
    <scope>NUCLEOTIDE SEQUENCE</scope>
    <source>
        <strain evidence="6">JCM 16183</strain>
    </source>
</reference>
<evidence type="ECO:0000313" key="6">
    <source>
        <dbReference type="EMBL" id="BDG59112.1"/>
    </source>
</evidence>
<accession>A0AA35CKC9</accession>
<dbReference type="InterPro" id="IPR000595">
    <property type="entry name" value="cNMP-bd_dom"/>
</dbReference>
<evidence type="ECO:0000256" key="2">
    <source>
        <dbReference type="ARBA" id="ARBA00023125"/>
    </source>
</evidence>
<dbReference type="InterPro" id="IPR014710">
    <property type="entry name" value="RmlC-like_jellyroll"/>
</dbReference>
<dbReference type="InterPro" id="IPR036388">
    <property type="entry name" value="WH-like_DNA-bd_sf"/>
</dbReference>